<dbReference type="PANTHER" id="PTHR33408">
    <property type="entry name" value="TRANSPOSASE"/>
    <property type="match status" value="1"/>
</dbReference>
<reference evidence="4" key="1">
    <citation type="journal article" date="2019" name="Int. J. Syst. Evol. Microbiol.">
        <title>The Global Catalogue of Microorganisms (GCM) 10K type strain sequencing project: providing services to taxonomists for standard genome sequencing and annotation.</title>
        <authorList>
            <consortium name="The Broad Institute Genomics Platform"/>
            <consortium name="The Broad Institute Genome Sequencing Center for Infectious Disease"/>
            <person name="Wu L."/>
            <person name="Ma J."/>
        </authorList>
    </citation>
    <scope>NUCLEOTIDE SEQUENCE [LARGE SCALE GENOMIC DNA]</scope>
    <source>
        <strain evidence="4">JCM 17923</strain>
    </source>
</reference>
<evidence type="ECO:0000313" key="4">
    <source>
        <dbReference type="Proteomes" id="UP001501153"/>
    </source>
</evidence>
<name>A0ABP8IJE0_9BACT</name>
<sequence length="510" mass="57792">MQGKKLFLDKEVTRFRLSERVPPHNLYRRLAELVDWSFLYEETKALYSRTGQPSLDPVVFFKLVLVGRLENLVSDRRLVEHCALRLDILWFLGYEVDEELPWHSTISRTRQLFPAAVFERLFDHVFAQCVARGLVAGDRQAVDSAPVKANASLDRVCEKQPAGVHGPFLATGEPASTMPVVTAPAHLLRREAARQAKRRSEPGPLGAQHEKARLLSNKTHYSPTDPDARISIKPGKARALNYLCSLAVDTAKGVISHVQADFADSRDSLHLPQLLTGLQRRLRAHELRLRDVLADAGYANGRNYALLEAEQVTAWIPVFGQYKPEIAGFAYDPRRDAYTCAAGKDLPFHRYNVTADGDWVKLYWAAYSDCQQCPLKPTCVPGAKRKQLTKTIYDAAYRRAWQRQQTRRGQRLRRVRQSTVEPVFGNLLHHYGLRRMNVRGLAGAHKTMLLTAVAYNLKKLLKYRPQQHISLAMALPQPLLAAQTRAGRRNRCTEAPTRALAKWLLSNRTI</sequence>
<evidence type="ECO:0000313" key="3">
    <source>
        <dbReference type="EMBL" id="GAA4360392.1"/>
    </source>
</evidence>
<dbReference type="Pfam" id="PF05598">
    <property type="entry name" value="DUF772"/>
    <property type="match status" value="1"/>
</dbReference>
<dbReference type="InterPro" id="IPR025668">
    <property type="entry name" value="Tnp_DDE_dom"/>
</dbReference>
<dbReference type="PANTHER" id="PTHR33408:SF4">
    <property type="entry name" value="TRANSPOSASE DDE DOMAIN-CONTAINING PROTEIN"/>
    <property type="match status" value="1"/>
</dbReference>
<dbReference type="NCBIfam" id="NF033551">
    <property type="entry name" value="transpos_IS1182"/>
    <property type="match status" value="1"/>
</dbReference>
<dbReference type="EMBL" id="BAABGZ010000043">
    <property type="protein sequence ID" value="GAA4360392.1"/>
    <property type="molecule type" value="Genomic_DNA"/>
</dbReference>
<dbReference type="RefSeq" id="WP_345236623.1">
    <property type="nucleotide sequence ID" value="NZ_BAABGZ010000043.1"/>
</dbReference>
<organism evidence="3 4">
    <name type="scientific">Hymenobacter saemangeumensis</name>
    <dbReference type="NCBI Taxonomy" id="1084522"/>
    <lineage>
        <taxon>Bacteria</taxon>
        <taxon>Pseudomonadati</taxon>
        <taxon>Bacteroidota</taxon>
        <taxon>Cytophagia</taxon>
        <taxon>Cytophagales</taxon>
        <taxon>Hymenobacteraceae</taxon>
        <taxon>Hymenobacter</taxon>
    </lineage>
</organism>
<dbReference type="Pfam" id="PF13751">
    <property type="entry name" value="DDE_Tnp_1_6"/>
    <property type="match status" value="1"/>
</dbReference>
<protein>
    <submittedName>
        <fullName evidence="3">IS1182 family transposase</fullName>
    </submittedName>
</protein>
<feature type="domain" description="Transposase DDE" evidence="2">
    <location>
        <begin position="339"/>
        <end position="461"/>
    </location>
</feature>
<proteinExistence type="predicted"/>
<dbReference type="Proteomes" id="UP001501153">
    <property type="component" value="Unassembled WGS sequence"/>
</dbReference>
<evidence type="ECO:0000259" key="1">
    <source>
        <dbReference type="Pfam" id="PF05598"/>
    </source>
</evidence>
<dbReference type="InterPro" id="IPR008490">
    <property type="entry name" value="Transposase_InsH_N"/>
</dbReference>
<gene>
    <name evidence="3" type="ORF">GCM10023185_27290</name>
</gene>
<evidence type="ECO:0000259" key="2">
    <source>
        <dbReference type="Pfam" id="PF13751"/>
    </source>
</evidence>
<feature type="domain" description="Transposase InsH N-terminal" evidence="1">
    <location>
        <begin position="16"/>
        <end position="111"/>
    </location>
</feature>
<keyword evidence="4" id="KW-1185">Reference proteome</keyword>
<accession>A0ABP8IJE0</accession>
<comment type="caution">
    <text evidence="3">The sequence shown here is derived from an EMBL/GenBank/DDBJ whole genome shotgun (WGS) entry which is preliminary data.</text>
</comment>
<dbReference type="InterPro" id="IPR047629">
    <property type="entry name" value="IS1182_transpos"/>
</dbReference>